<feature type="transmembrane region" description="Helical" evidence="13">
    <location>
        <begin position="422"/>
        <end position="446"/>
    </location>
</feature>
<dbReference type="InterPro" id="IPR048279">
    <property type="entry name" value="MdtK-like"/>
</dbReference>
<dbReference type="GO" id="GO:0015297">
    <property type="term" value="F:antiporter activity"/>
    <property type="evidence" value="ECO:0007669"/>
    <property type="project" value="UniProtKB-KW"/>
</dbReference>
<feature type="transmembrane region" description="Helical" evidence="13">
    <location>
        <begin position="19"/>
        <end position="37"/>
    </location>
</feature>
<evidence type="ECO:0000256" key="12">
    <source>
        <dbReference type="ARBA" id="ARBA00031636"/>
    </source>
</evidence>
<dbReference type="PIRSF" id="PIRSF006603">
    <property type="entry name" value="DinF"/>
    <property type="match status" value="1"/>
</dbReference>
<feature type="transmembrane region" description="Helical" evidence="13">
    <location>
        <begin position="91"/>
        <end position="118"/>
    </location>
</feature>
<feature type="transmembrane region" description="Helical" evidence="13">
    <location>
        <begin position="199"/>
        <end position="218"/>
    </location>
</feature>
<feature type="transmembrane region" description="Helical" evidence="13">
    <location>
        <begin position="169"/>
        <end position="193"/>
    </location>
</feature>
<gene>
    <name evidence="14" type="ORF">ATL17_0558</name>
</gene>
<evidence type="ECO:0000256" key="4">
    <source>
        <dbReference type="ARBA" id="ARBA00022448"/>
    </source>
</evidence>
<feature type="transmembrane region" description="Helical" evidence="13">
    <location>
        <begin position="138"/>
        <end position="157"/>
    </location>
</feature>
<keyword evidence="6" id="KW-1003">Cell membrane</keyword>
<keyword evidence="11" id="KW-0046">Antibiotic resistance</keyword>
<keyword evidence="8 13" id="KW-1133">Transmembrane helix</keyword>
<evidence type="ECO:0000256" key="10">
    <source>
        <dbReference type="ARBA" id="ARBA00023136"/>
    </source>
</evidence>
<sequence length="463" mass="50073">MTAQAVEDNKYLTEPMGKLFLSTAAPIVMIMAVNGLFNLVDAYFLGVYVGAAALTAVTMMFPVQMLIIALSNMISNGFASIVARRFGAHDLHGAAQSFAVANLLGVGLAAILMVFFIFGGAQLVAWVTEGNDELARMAWTYMSILMFTSPLMFILSVQFDALRSEGKMAAMAIMSTGVTLFNIGFNYVFIGILDWGVAGSAWGTVAAQLLALALLMGYRMRGNSKLGFNIPPRATFMDLAKENLALGAPLSLNYLSISLVAGAVVAMLKVVDANNYEEMVGAYGIITRLMTFSFMPLLGVSMAFQSIVGNNYGGQLPLRVNTSIRVALSVAFFYALVLEIIFITQASAIADVFVDDAAMIAQVARILPILVMFYFIGAPINVLSGYFQAIGDAKRAAILSLSRNYLFGLPLLLIMPRFMGEWGVWVASPVGDVLMFILTLAVLYSVQRNRGYRFGMFLPIAAR</sequence>
<evidence type="ECO:0000313" key="15">
    <source>
        <dbReference type="Proteomes" id="UP000295391"/>
    </source>
</evidence>
<dbReference type="InterPro" id="IPR045070">
    <property type="entry name" value="MATE_MepA-like"/>
</dbReference>
<feature type="transmembrane region" description="Helical" evidence="13">
    <location>
        <begin position="396"/>
        <end position="416"/>
    </location>
</feature>
<dbReference type="EMBL" id="SNYR01000001">
    <property type="protein sequence ID" value="TDQ66560.1"/>
    <property type="molecule type" value="Genomic_DNA"/>
</dbReference>
<evidence type="ECO:0000256" key="6">
    <source>
        <dbReference type="ARBA" id="ARBA00022475"/>
    </source>
</evidence>
<keyword evidence="15" id="KW-1185">Reference proteome</keyword>
<evidence type="ECO:0000256" key="3">
    <source>
        <dbReference type="ARBA" id="ARBA00022106"/>
    </source>
</evidence>
<comment type="caution">
    <text evidence="14">The sequence shown here is derived from an EMBL/GenBank/DDBJ whole genome shotgun (WGS) entry which is preliminary data.</text>
</comment>
<accession>A0A4R6VVD3</accession>
<evidence type="ECO:0000256" key="9">
    <source>
        <dbReference type="ARBA" id="ARBA00023065"/>
    </source>
</evidence>
<feature type="transmembrane region" description="Helical" evidence="13">
    <location>
        <begin position="43"/>
        <end position="70"/>
    </location>
</feature>
<dbReference type="PANTHER" id="PTHR43298:SF2">
    <property type="entry name" value="FMN_FAD EXPORTER YEEO-RELATED"/>
    <property type="match status" value="1"/>
</dbReference>
<feature type="transmembrane region" description="Helical" evidence="13">
    <location>
        <begin position="324"/>
        <end position="343"/>
    </location>
</feature>
<evidence type="ECO:0000256" key="1">
    <source>
        <dbReference type="ARBA" id="ARBA00004429"/>
    </source>
</evidence>
<evidence type="ECO:0000256" key="13">
    <source>
        <dbReference type="SAM" id="Phobius"/>
    </source>
</evidence>
<name>A0A4R6VVD3_9HYPH</name>
<dbReference type="AlphaFoldDB" id="A0A4R6VVD3"/>
<dbReference type="PANTHER" id="PTHR43298">
    <property type="entry name" value="MULTIDRUG RESISTANCE PROTEIN NORM-RELATED"/>
    <property type="match status" value="1"/>
</dbReference>
<dbReference type="NCBIfam" id="TIGR00797">
    <property type="entry name" value="matE"/>
    <property type="match status" value="1"/>
</dbReference>
<keyword evidence="7 13" id="KW-0812">Transmembrane</keyword>
<keyword evidence="5" id="KW-0050">Antiport</keyword>
<evidence type="ECO:0000256" key="7">
    <source>
        <dbReference type="ARBA" id="ARBA00022692"/>
    </source>
</evidence>
<dbReference type="InterPro" id="IPR050222">
    <property type="entry name" value="MATE_MdtK"/>
</dbReference>
<feature type="transmembrane region" description="Helical" evidence="13">
    <location>
        <begin position="363"/>
        <end position="384"/>
    </location>
</feature>
<feature type="transmembrane region" description="Helical" evidence="13">
    <location>
        <begin position="244"/>
        <end position="268"/>
    </location>
</feature>
<dbReference type="InterPro" id="IPR002528">
    <property type="entry name" value="MATE_fam"/>
</dbReference>
<dbReference type="OrthoDB" id="7805940at2"/>
<keyword evidence="4" id="KW-0813">Transport</keyword>
<dbReference type="Proteomes" id="UP000295391">
    <property type="component" value="Unassembled WGS sequence"/>
</dbReference>
<protein>
    <recommendedName>
        <fullName evidence="3">Multidrug export protein MepA</fullName>
    </recommendedName>
    <alternativeName>
        <fullName evidence="12">Multidrug-efflux transporter</fullName>
    </alternativeName>
</protein>
<evidence type="ECO:0000256" key="11">
    <source>
        <dbReference type="ARBA" id="ARBA00023251"/>
    </source>
</evidence>
<feature type="transmembrane region" description="Helical" evidence="13">
    <location>
        <begin position="280"/>
        <end position="304"/>
    </location>
</feature>
<dbReference type="GO" id="GO:0006811">
    <property type="term" value="P:monoatomic ion transport"/>
    <property type="evidence" value="ECO:0007669"/>
    <property type="project" value="UniProtKB-KW"/>
</dbReference>
<dbReference type="RefSeq" id="WP_133571246.1">
    <property type="nucleotide sequence ID" value="NZ_SNYR01000001.1"/>
</dbReference>
<keyword evidence="9" id="KW-0406">Ion transport</keyword>
<keyword evidence="10 13" id="KW-0472">Membrane</keyword>
<comment type="similarity">
    <text evidence="2">Belongs to the multi antimicrobial extrusion (MATE) (TC 2.A.66.1) family. MepA subfamily.</text>
</comment>
<proteinExistence type="inferred from homology"/>
<dbReference type="GO" id="GO:0005886">
    <property type="term" value="C:plasma membrane"/>
    <property type="evidence" value="ECO:0007669"/>
    <property type="project" value="UniProtKB-SubCell"/>
</dbReference>
<reference evidence="14 15" key="1">
    <citation type="submission" date="2019-03" db="EMBL/GenBank/DDBJ databases">
        <title>Genomic Encyclopedia of Type Strains, Phase III (KMG-III): the genomes of soil and plant-associated and newly described type strains.</title>
        <authorList>
            <person name="Whitman W."/>
        </authorList>
    </citation>
    <scope>NUCLEOTIDE SEQUENCE [LARGE SCALE GENOMIC DNA]</scope>
    <source>
        <strain evidence="14 15">CGMCC 1.7002</strain>
    </source>
</reference>
<comment type="subcellular location">
    <subcellularLocation>
        <location evidence="1">Cell inner membrane</location>
        <topology evidence="1">Multi-pass membrane protein</topology>
    </subcellularLocation>
</comment>
<dbReference type="Pfam" id="PF01554">
    <property type="entry name" value="MatE"/>
    <property type="match status" value="2"/>
</dbReference>
<evidence type="ECO:0000256" key="8">
    <source>
        <dbReference type="ARBA" id="ARBA00022989"/>
    </source>
</evidence>
<dbReference type="CDD" id="cd13143">
    <property type="entry name" value="MATE_MepA_like"/>
    <property type="match status" value="1"/>
</dbReference>
<organism evidence="14 15">
    <name type="scientific">Maritalea mobilis</name>
    <dbReference type="NCBI Taxonomy" id="483324"/>
    <lineage>
        <taxon>Bacteria</taxon>
        <taxon>Pseudomonadati</taxon>
        <taxon>Pseudomonadota</taxon>
        <taxon>Alphaproteobacteria</taxon>
        <taxon>Hyphomicrobiales</taxon>
        <taxon>Devosiaceae</taxon>
        <taxon>Maritalea</taxon>
    </lineage>
</organism>
<dbReference type="GO" id="GO:0042910">
    <property type="term" value="F:xenobiotic transmembrane transporter activity"/>
    <property type="evidence" value="ECO:0007669"/>
    <property type="project" value="InterPro"/>
</dbReference>
<dbReference type="GO" id="GO:0046677">
    <property type="term" value="P:response to antibiotic"/>
    <property type="evidence" value="ECO:0007669"/>
    <property type="project" value="UniProtKB-KW"/>
</dbReference>
<evidence type="ECO:0000256" key="2">
    <source>
        <dbReference type="ARBA" id="ARBA00008417"/>
    </source>
</evidence>
<evidence type="ECO:0000313" key="14">
    <source>
        <dbReference type="EMBL" id="TDQ66560.1"/>
    </source>
</evidence>
<evidence type="ECO:0000256" key="5">
    <source>
        <dbReference type="ARBA" id="ARBA00022449"/>
    </source>
</evidence>